<reference evidence="2 3" key="2">
    <citation type="submission" date="2024-07" db="EMBL/GenBank/DDBJ databases">
        <authorList>
            <person name="Akdeniz Z."/>
        </authorList>
    </citation>
    <scope>NUCLEOTIDE SEQUENCE [LARGE SCALE GENOMIC DNA]</scope>
</reference>
<comment type="caution">
    <text evidence="1">The sequence shown here is derived from an EMBL/GenBank/DDBJ whole genome shotgun (WGS) entry which is preliminary data.</text>
</comment>
<sequence length="100" mass="10517">MVNGECICSAKKLKGSTVMNGKCTCPVGSTQIGTVCKCANRATLVGTQCKCTENQIGGSKTQGNFWCPNANKCCTKEGPRKFICDGNYFTTCSGTGDVVE</sequence>
<dbReference type="EMBL" id="CAXDID020000073">
    <property type="protein sequence ID" value="CAL6015416.1"/>
    <property type="molecule type" value="Genomic_DNA"/>
</dbReference>
<evidence type="ECO:0000313" key="1">
    <source>
        <dbReference type="EMBL" id="CAI9942308.1"/>
    </source>
</evidence>
<reference evidence="1" key="1">
    <citation type="submission" date="2023-06" db="EMBL/GenBank/DDBJ databases">
        <authorList>
            <person name="Kurt Z."/>
        </authorList>
    </citation>
    <scope>NUCLEOTIDE SEQUENCE</scope>
</reference>
<evidence type="ECO:0000313" key="2">
    <source>
        <dbReference type="EMBL" id="CAL6015416.1"/>
    </source>
</evidence>
<proteinExistence type="predicted"/>
<organism evidence="1">
    <name type="scientific">Hexamita inflata</name>
    <dbReference type="NCBI Taxonomy" id="28002"/>
    <lineage>
        <taxon>Eukaryota</taxon>
        <taxon>Metamonada</taxon>
        <taxon>Diplomonadida</taxon>
        <taxon>Hexamitidae</taxon>
        <taxon>Hexamitinae</taxon>
        <taxon>Hexamita</taxon>
    </lineage>
</organism>
<gene>
    <name evidence="2" type="ORF">HINF_LOCUS24804</name>
    <name evidence="1" type="ORF">HINF_LOCUS29953</name>
</gene>
<dbReference type="EMBL" id="CATOUU010000699">
    <property type="protein sequence ID" value="CAI9942308.1"/>
    <property type="molecule type" value="Genomic_DNA"/>
</dbReference>
<name>A0AA86PPB3_9EUKA</name>
<evidence type="ECO:0000313" key="3">
    <source>
        <dbReference type="Proteomes" id="UP001642409"/>
    </source>
</evidence>
<keyword evidence="3" id="KW-1185">Reference proteome</keyword>
<dbReference type="AlphaFoldDB" id="A0AA86PPB3"/>
<accession>A0AA86PPB3</accession>
<protein>
    <submittedName>
        <fullName evidence="2">Hypothetical_protein</fullName>
    </submittedName>
</protein>
<dbReference type="Proteomes" id="UP001642409">
    <property type="component" value="Unassembled WGS sequence"/>
</dbReference>